<dbReference type="Gene3D" id="1.10.8.760">
    <property type="entry name" value="Haem-binding uptake, Tiki superfamily, ChaN, domain 2"/>
    <property type="match status" value="1"/>
</dbReference>
<gene>
    <name evidence="3" type="ORF">H8R02_03790</name>
</gene>
<feature type="signal peptide" evidence="1">
    <location>
        <begin position="1"/>
        <end position="17"/>
    </location>
</feature>
<dbReference type="Pfam" id="PF04187">
    <property type="entry name" value="Cofac_haem_bdg"/>
    <property type="match status" value="1"/>
</dbReference>
<accession>A0A923M544</accession>
<evidence type="ECO:0000259" key="2">
    <source>
        <dbReference type="Pfam" id="PF04187"/>
    </source>
</evidence>
<name>A0A923M544_9BURK</name>
<keyword evidence="1" id="KW-0732">Signal</keyword>
<proteinExistence type="predicted"/>
<dbReference type="SUPFAM" id="SSF159501">
    <property type="entry name" value="EreA/ChaN-like"/>
    <property type="match status" value="1"/>
</dbReference>
<evidence type="ECO:0000313" key="3">
    <source>
        <dbReference type="EMBL" id="MBC5763555.1"/>
    </source>
</evidence>
<keyword evidence="3" id="KW-0449">Lipoprotein</keyword>
<dbReference type="Proteomes" id="UP000596827">
    <property type="component" value="Unassembled WGS sequence"/>
</dbReference>
<dbReference type="CDD" id="cd14727">
    <property type="entry name" value="ChanN-like"/>
    <property type="match status" value="1"/>
</dbReference>
<dbReference type="RefSeq" id="WP_187079997.1">
    <property type="nucleotide sequence ID" value="NZ_JACORU010000001.1"/>
</dbReference>
<comment type="caution">
    <text evidence="3">The sequence shown here is derived from an EMBL/GenBank/DDBJ whole genome shotgun (WGS) entry which is preliminary data.</text>
</comment>
<sequence length="243" mass="25618">MVRLSGLLLPFVLAACAAFNPIPPEGPVPALLLGEQHDAPEHQKLHRDVVDALAARGVLAAVVLEMAEGGHSTLGLPAAATEQQVQAALGWNNSAWPWDQYGPAVMAAVRAGAPVFGSNLNSTQMRAAMADASLDGLLPEPALRVQREAIRAGHCNMLPETQIPPMVRVQIARDQAMARTILAAAAKGKTVVLLAGSGHVNAQAGVPQHLRPQLRAESVMLPPVDTGKDYCEDFRKSRGKPPA</sequence>
<dbReference type="PROSITE" id="PS51257">
    <property type="entry name" value="PROKAR_LIPOPROTEIN"/>
    <property type="match status" value="1"/>
</dbReference>
<keyword evidence="4" id="KW-1185">Reference proteome</keyword>
<reference evidence="3" key="1">
    <citation type="submission" date="2020-08" db="EMBL/GenBank/DDBJ databases">
        <title>Ramlibacter sp. GTP1 16S ribosomal RNA gene genome sequencing and assembly.</title>
        <authorList>
            <person name="Kang M."/>
        </authorList>
    </citation>
    <scope>NUCLEOTIDE SEQUENCE</scope>
    <source>
        <strain evidence="3">GTP1</strain>
    </source>
</reference>
<feature type="domain" description="Haem-binding uptake Tiki superfamily ChaN" evidence="2">
    <location>
        <begin position="31"/>
        <end position="210"/>
    </location>
</feature>
<feature type="chain" id="PRO_5037434918" evidence="1">
    <location>
        <begin position="18"/>
        <end position="243"/>
    </location>
</feature>
<evidence type="ECO:0000313" key="4">
    <source>
        <dbReference type="Proteomes" id="UP000596827"/>
    </source>
</evidence>
<dbReference type="AlphaFoldDB" id="A0A923M544"/>
<evidence type="ECO:0000256" key="1">
    <source>
        <dbReference type="SAM" id="SignalP"/>
    </source>
</evidence>
<protein>
    <submittedName>
        <fullName evidence="3">ChaN family lipoprotein</fullName>
    </submittedName>
</protein>
<dbReference type="Gene3D" id="3.40.50.11550">
    <property type="match status" value="1"/>
</dbReference>
<dbReference type="EMBL" id="JACORU010000001">
    <property type="protein sequence ID" value="MBC5763555.1"/>
    <property type="molecule type" value="Genomic_DNA"/>
</dbReference>
<organism evidence="3 4">
    <name type="scientific">Ramlibacter albus</name>
    <dbReference type="NCBI Taxonomy" id="2079448"/>
    <lineage>
        <taxon>Bacteria</taxon>
        <taxon>Pseudomonadati</taxon>
        <taxon>Pseudomonadota</taxon>
        <taxon>Betaproteobacteria</taxon>
        <taxon>Burkholderiales</taxon>
        <taxon>Comamonadaceae</taxon>
        <taxon>Ramlibacter</taxon>
    </lineage>
</organism>
<dbReference type="InterPro" id="IPR007314">
    <property type="entry name" value="Cofac_haem-bd_dom"/>
</dbReference>